<dbReference type="GO" id="GO:0030026">
    <property type="term" value="P:intracellular manganese ion homeostasis"/>
    <property type="evidence" value="ECO:0007669"/>
    <property type="project" value="InterPro"/>
</dbReference>
<keyword evidence="2 5" id="KW-0812">Transmembrane</keyword>
<dbReference type="PANTHER" id="PTHR31851">
    <property type="entry name" value="FE(2+)/MN(2+) TRANSPORTER PCL1"/>
    <property type="match status" value="1"/>
</dbReference>
<feature type="transmembrane region" description="Helical" evidence="5">
    <location>
        <begin position="38"/>
        <end position="66"/>
    </location>
</feature>
<dbReference type="GO" id="GO:0012505">
    <property type="term" value="C:endomembrane system"/>
    <property type="evidence" value="ECO:0007669"/>
    <property type="project" value="UniProtKB-SubCell"/>
</dbReference>
<gene>
    <name evidence="7" type="ORF">HJ526_10440</name>
    <name evidence="6" type="ORF">HJ536_05925</name>
</gene>
<evidence type="ECO:0000313" key="6">
    <source>
        <dbReference type="EMBL" id="NVO22892.1"/>
    </source>
</evidence>
<evidence type="ECO:0000256" key="1">
    <source>
        <dbReference type="ARBA" id="ARBA00004127"/>
    </source>
</evidence>
<evidence type="ECO:0000313" key="9">
    <source>
        <dbReference type="Proteomes" id="UP000592216"/>
    </source>
</evidence>
<dbReference type="Proteomes" id="UP000523601">
    <property type="component" value="Unassembled WGS sequence"/>
</dbReference>
<feature type="transmembrane region" description="Helical" evidence="5">
    <location>
        <begin position="12"/>
        <end position="32"/>
    </location>
</feature>
<proteinExistence type="predicted"/>
<feature type="transmembrane region" description="Helical" evidence="5">
    <location>
        <begin position="205"/>
        <end position="227"/>
    </location>
</feature>
<comment type="caution">
    <text evidence="6">The sequence shown here is derived from an EMBL/GenBank/DDBJ whole genome shotgun (WGS) entry which is preliminary data.</text>
</comment>
<dbReference type="Proteomes" id="UP000592216">
    <property type="component" value="Unassembled WGS sequence"/>
</dbReference>
<keyword evidence="8" id="KW-1185">Reference proteome</keyword>
<dbReference type="Pfam" id="PF01988">
    <property type="entry name" value="VIT1"/>
    <property type="match status" value="1"/>
</dbReference>
<evidence type="ECO:0000256" key="2">
    <source>
        <dbReference type="ARBA" id="ARBA00022692"/>
    </source>
</evidence>
<name>A0A850Q4B8_9RHOB</name>
<accession>A0A850Q4B8</accession>
<sequence length="229" mass="24044">MTRTQDFLKQIVFGGNDGIVTTFAIVAGFAGARADGAAGIGAIAVLVFGLANLFADAVSMGLGEFLSLRSRHAMYRARRAKVLGHVIHDGPRAGTALSQFLVQRGVPMTRAQDIGIILSEHPEVLADLSMTFEHGMTDPDMESPWQSGLVTFVSFVLFGSLPLMPYFIAEADGTTLMWSVAATVGALAGLGTLRWRVTEDTALRAIGETVLVGAVCAAVAYGVGWAVGA</sequence>
<dbReference type="AlphaFoldDB" id="A0A850Q4B8"/>
<protein>
    <submittedName>
        <fullName evidence="6">GMP synthase</fullName>
    </submittedName>
</protein>
<evidence type="ECO:0000313" key="8">
    <source>
        <dbReference type="Proteomes" id="UP000523601"/>
    </source>
</evidence>
<dbReference type="EMBL" id="JABCJE010000002">
    <property type="protein sequence ID" value="NVO22892.1"/>
    <property type="molecule type" value="Genomic_DNA"/>
</dbReference>
<dbReference type="EMBL" id="JABCJD010000004">
    <property type="protein sequence ID" value="NVO27838.1"/>
    <property type="molecule type" value="Genomic_DNA"/>
</dbReference>
<comment type="subcellular location">
    <subcellularLocation>
        <location evidence="1">Endomembrane system</location>
        <topology evidence="1">Multi-pass membrane protein</topology>
    </subcellularLocation>
</comment>
<keyword evidence="4 5" id="KW-0472">Membrane</keyword>
<evidence type="ECO:0000256" key="4">
    <source>
        <dbReference type="ARBA" id="ARBA00023136"/>
    </source>
</evidence>
<dbReference type="InterPro" id="IPR008217">
    <property type="entry name" value="Ccc1_fam"/>
</dbReference>
<keyword evidence="3 5" id="KW-1133">Transmembrane helix</keyword>
<reference evidence="8 9" key="1">
    <citation type="submission" date="2020-04" db="EMBL/GenBank/DDBJ databases">
        <title>Donghicola sp., a member of the Rhodobacteraceae family isolated from mangrove forest in Thailand.</title>
        <authorList>
            <person name="Charoenyingcharoen P."/>
            <person name="Yukphan P."/>
        </authorList>
    </citation>
    <scope>NUCLEOTIDE SEQUENCE [LARGE SCALE GENOMIC DNA]</scope>
    <source>
        <strain evidence="6 9">B5-SW-15</strain>
        <strain evidence="7 8">C2-DW-16</strain>
    </source>
</reference>
<feature type="transmembrane region" description="Helical" evidence="5">
    <location>
        <begin position="175"/>
        <end position="193"/>
    </location>
</feature>
<evidence type="ECO:0000256" key="5">
    <source>
        <dbReference type="SAM" id="Phobius"/>
    </source>
</evidence>
<evidence type="ECO:0000256" key="3">
    <source>
        <dbReference type="ARBA" id="ARBA00022989"/>
    </source>
</evidence>
<evidence type="ECO:0000313" key="7">
    <source>
        <dbReference type="EMBL" id="NVO27838.1"/>
    </source>
</evidence>
<organism evidence="6 9">
    <name type="scientific">Donghicola mangrovi</name>
    <dbReference type="NCBI Taxonomy" id="2729614"/>
    <lineage>
        <taxon>Bacteria</taxon>
        <taxon>Pseudomonadati</taxon>
        <taxon>Pseudomonadota</taxon>
        <taxon>Alphaproteobacteria</taxon>
        <taxon>Rhodobacterales</taxon>
        <taxon>Roseobacteraceae</taxon>
        <taxon>Donghicola</taxon>
    </lineage>
</organism>
<dbReference type="GO" id="GO:0005384">
    <property type="term" value="F:manganese ion transmembrane transporter activity"/>
    <property type="evidence" value="ECO:0007669"/>
    <property type="project" value="InterPro"/>
</dbReference>
<feature type="transmembrane region" description="Helical" evidence="5">
    <location>
        <begin position="149"/>
        <end position="169"/>
    </location>
</feature>